<keyword evidence="3" id="KW-1185">Reference proteome</keyword>
<organism evidence="2 3">
    <name type="scientific">Pyrrhoderma noxium</name>
    <dbReference type="NCBI Taxonomy" id="2282107"/>
    <lineage>
        <taxon>Eukaryota</taxon>
        <taxon>Fungi</taxon>
        <taxon>Dikarya</taxon>
        <taxon>Basidiomycota</taxon>
        <taxon>Agaricomycotina</taxon>
        <taxon>Agaricomycetes</taxon>
        <taxon>Hymenochaetales</taxon>
        <taxon>Hymenochaetaceae</taxon>
        <taxon>Pyrrhoderma</taxon>
    </lineage>
</organism>
<feature type="compositionally biased region" description="Polar residues" evidence="1">
    <location>
        <begin position="19"/>
        <end position="30"/>
    </location>
</feature>
<comment type="caution">
    <text evidence="2">The sequence shown here is derived from an EMBL/GenBank/DDBJ whole genome shotgun (WGS) entry which is preliminary data.</text>
</comment>
<evidence type="ECO:0000313" key="2">
    <source>
        <dbReference type="EMBL" id="PAV19661.1"/>
    </source>
</evidence>
<dbReference type="EMBL" id="NBII01000004">
    <property type="protein sequence ID" value="PAV19661.1"/>
    <property type="molecule type" value="Genomic_DNA"/>
</dbReference>
<feature type="region of interest" description="Disordered" evidence="1">
    <location>
        <begin position="18"/>
        <end position="39"/>
    </location>
</feature>
<proteinExistence type="predicted"/>
<reference evidence="2 3" key="1">
    <citation type="journal article" date="2017" name="Mol. Ecol.">
        <title>Comparative and population genomic landscape of Phellinus noxius: A hypervariable fungus causing root rot in trees.</title>
        <authorList>
            <person name="Chung C.L."/>
            <person name="Lee T.J."/>
            <person name="Akiba M."/>
            <person name="Lee H.H."/>
            <person name="Kuo T.H."/>
            <person name="Liu D."/>
            <person name="Ke H.M."/>
            <person name="Yokoi T."/>
            <person name="Roa M.B."/>
            <person name="Lu M.J."/>
            <person name="Chang Y.Y."/>
            <person name="Ann P.J."/>
            <person name="Tsai J.N."/>
            <person name="Chen C.Y."/>
            <person name="Tzean S.S."/>
            <person name="Ota Y."/>
            <person name="Hattori T."/>
            <person name="Sahashi N."/>
            <person name="Liou R.F."/>
            <person name="Kikuchi T."/>
            <person name="Tsai I.J."/>
        </authorList>
    </citation>
    <scope>NUCLEOTIDE SEQUENCE [LARGE SCALE GENOMIC DNA]</scope>
    <source>
        <strain evidence="2 3">FFPRI411160</strain>
    </source>
</reference>
<dbReference type="InParanoid" id="A0A286UJ67"/>
<evidence type="ECO:0000313" key="3">
    <source>
        <dbReference type="Proteomes" id="UP000217199"/>
    </source>
</evidence>
<dbReference type="Proteomes" id="UP000217199">
    <property type="component" value="Unassembled WGS sequence"/>
</dbReference>
<dbReference type="AlphaFoldDB" id="A0A286UJ67"/>
<accession>A0A286UJ67</accession>
<name>A0A286UJ67_9AGAM</name>
<sequence length="109" mass="12099">MYSFSPSIASLKSRIRLQSRASQKPSSIPTPSAPILHPNSISLPDSPTISLDEARQSREIVYRSLSLLFPPDQPGIILNVDFRYATLPTLVSLQEAQQSDHIRLRGTDI</sequence>
<gene>
    <name evidence="2" type="ORF">PNOK_0459500</name>
</gene>
<protein>
    <submittedName>
        <fullName evidence="2">Uncharacterized protein</fullName>
    </submittedName>
</protein>
<evidence type="ECO:0000256" key="1">
    <source>
        <dbReference type="SAM" id="MobiDB-lite"/>
    </source>
</evidence>